<proteinExistence type="predicted"/>
<dbReference type="Pfam" id="PF17917">
    <property type="entry name" value="RT_RNaseH"/>
    <property type="match status" value="1"/>
</dbReference>
<organism evidence="8 9">
    <name type="scientific">Crotalus adamanteus</name>
    <name type="common">Eastern diamondback rattlesnake</name>
    <dbReference type="NCBI Taxonomy" id="8729"/>
    <lineage>
        <taxon>Eukaryota</taxon>
        <taxon>Metazoa</taxon>
        <taxon>Chordata</taxon>
        <taxon>Craniata</taxon>
        <taxon>Vertebrata</taxon>
        <taxon>Euteleostomi</taxon>
        <taxon>Lepidosauria</taxon>
        <taxon>Squamata</taxon>
        <taxon>Bifurcata</taxon>
        <taxon>Unidentata</taxon>
        <taxon>Episquamata</taxon>
        <taxon>Toxicofera</taxon>
        <taxon>Serpentes</taxon>
        <taxon>Colubroidea</taxon>
        <taxon>Viperidae</taxon>
        <taxon>Crotalinae</taxon>
        <taxon>Crotalus</taxon>
    </lineage>
</organism>
<keyword evidence="9" id="KW-1185">Reference proteome</keyword>
<keyword evidence="5" id="KW-0378">Hydrolase</keyword>
<dbReference type="InterPro" id="IPR036397">
    <property type="entry name" value="RNaseH_sf"/>
</dbReference>
<evidence type="ECO:0000259" key="7">
    <source>
        <dbReference type="Pfam" id="PF17917"/>
    </source>
</evidence>
<reference evidence="8 9" key="1">
    <citation type="journal article" date="2024" name="Proc. Natl. Acad. Sci. U.S.A.">
        <title>The genetic regulatory architecture and epigenomic basis for age-related changes in rattlesnake venom.</title>
        <authorList>
            <person name="Hogan M.P."/>
            <person name="Holding M.L."/>
            <person name="Nystrom G.S."/>
            <person name="Colston T.J."/>
            <person name="Bartlett D.A."/>
            <person name="Mason A.J."/>
            <person name="Ellsworth S.A."/>
            <person name="Rautsaw R.M."/>
            <person name="Lawrence K.C."/>
            <person name="Strickland J.L."/>
            <person name="He B."/>
            <person name="Fraser P."/>
            <person name="Margres M.J."/>
            <person name="Gilbert D.M."/>
            <person name="Gibbs H.L."/>
            <person name="Parkinson C.L."/>
            <person name="Rokyta D.R."/>
        </authorList>
    </citation>
    <scope>NUCLEOTIDE SEQUENCE [LARGE SCALE GENOMIC DNA]</scope>
    <source>
        <strain evidence="8">DRR0105</strain>
    </source>
</reference>
<gene>
    <name evidence="8" type="ORF">NXF25_011465</name>
</gene>
<evidence type="ECO:0000256" key="6">
    <source>
        <dbReference type="ARBA" id="ARBA00022918"/>
    </source>
</evidence>
<accession>A0AAW1BG62</accession>
<dbReference type="InterPro" id="IPR052055">
    <property type="entry name" value="Hepadnavirus_pol/RT"/>
</dbReference>
<dbReference type="GO" id="GO:0003964">
    <property type="term" value="F:RNA-directed DNA polymerase activity"/>
    <property type="evidence" value="ECO:0007669"/>
    <property type="project" value="UniProtKB-KW"/>
</dbReference>
<feature type="domain" description="Reverse transcriptase RNase H-like" evidence="7">
    <location>
        <begin position="13"/>
        <end position="104"/>
    </location>
</feature>
<dbReference type="SUPFAM" id="SSF56672">
    <property type="entry name" value="DNA/RNA polymerases"/>
    <property type="match status" value="1"/>
</dbReference>
<evidence type="ECO:0000313" key="8">
    <source>
        <dbReference type="EMBL" id="KAK9400751.1"/>
    </source>
</evidence>
<dbReference type="CDD" id="cd09275">
    <property type="entry name" value="RNase_HI_RT_DIRS1"/>
    <property type="match status" value="1"/>
</dbReference>
<evidence type="ECO:0000313" key="9">
    <source>
        <dbReference type="Proteomes" id="UP001474421"/>
    </source>
</evidence>
<evidence type="ECO:0000256" key="2">
    <source>
        <dbReference type="ARBA" id="ARBA00022695"/>
    </source>
</evidence>
<dbReference type="EMBL" id="JAOTOJ010000005">
    <property type="protein sequence ID" value="KAK9400751.1"/>
    <property type="molecule type" value="Genomic_DNA"/>
</dbReference>
<evidence type="ECO:0000256" key="5">
    <source>
        <dbReference type="ARBA" id="ARBA00022801"/>
    </source>
</evidence>
<evidence type="ECO:0000256" key="3">
    <source>
        <dbReference type="ARBA" id="ARBA00022722"/>
    </source>
</evidence>
<dbReference type="InterPro" id="IPR041373">
    <property type="entry name" value="RT_RNaseH"/>
</dbReference>
<dbReference type="AlphaFoldDB" id="A0AAW1BG62"/>
<dbReference type="GO" id="GO:0004519">
    <property type="term" value="F:endonuclease activity"/>
    <property type="evidence" value="ECO:0007669"/>
    <property type="project" value="UniProtKB-KW"/>
</dbReference>
<keyword evidence="6" id="KW-0695">RNA-directed DNA polymerase</keyword>
<dbReference type="InterPro" id="IPR043502">
    <property type="entry name" value="DNA/RNA_pol_sf"/>
</dbReference>
<keyword evidence="2" id="KW-0548">Nucleotidyltransferase</keyword>
<dbReference type="PANTHER" id="PTHR33050">
    <property type="entry name" value="REVERSE TRANSCRIPTASE DOMAIN-CONTAINING PROTEIN"/>
    <property type="match status" value="1"/>
</dbReference>
<keyword evidence="3" id="KW-0540">Nuclease</keyword>
<dbReference type="GO" id="GO:0003676">
    <property type="term" value="F:nucleic acid binding"/>
    <property type="evidence" value="ECO:0007669"/>
    <property type="project" value="InterPro"/>
</dbReference>
<name>A0AAW1BG62_CROAD</name>
<dbReference type="Proteomes" id="UP001474421">
    <property type="component" value="Unassembled WGS sequence"/>
</dbReference>
<comment type="caution">
    <text evidence="8">The sequence shown here is derived from an EMBL/GenBank/DDBJ whole genome shotgun (WGS) entry which is preliminary data.</text>
</comment>
<evidence type="ECO:0000256" key="4">
    <source>
        <dbReference type="ARBA" id="ARBA00022759"/>
    </source>
</evidence>
<protein>
    <recommendedName>
        <fullName evidence="7">Reverse transcriptase RNase H-like domain-containing protein</fullName>
    </recommendedName>
</protein>
<sequence length="277" mass="31204">MMLKGSIFREPNRITLTTDASLFGWGAHLGTQIAQGQWDQKDLSHNINWLELRAIHLALRQFSHIVTGRHVLVLTDNVAAKAHVNKEAGTQSSELMQEASALARWAEANVSSIRAEHISGETNTQADSLSRAKVDQAEWRLDPALFEEISRRFGQSHLDLFATPKNTQLPRFFSRFPTPGSEGTDALRCQWPVQLLYAFPPLPLIPATIRKLILEGAEVILIAPHWPRRPWFADLVDLSISPPWRIPPDRVILSQGKLLHPDPQWLQLAAWHLSGKV</sequence>
<keyword evidence="1" id="KW-0808">Transferase</keyword>
<dbReference type="GO" id="GO:0016787">
    <property type="term" value="F:hydrolase activity"/>
    <property type="evidence" value="ECO:0007669"/>
    <property type="project" value="UniProtKB-KW"/>
</dbReference>
<dbReference type="Gene3D" id="3.30.420.10">
    <property type="entry name" value="Ribonuclease H-like superfamily/Ribonuclease H"/>
    <property type="match status" value="1"/>
</dbReference>
<evidence type="ECO:0000256" key="1">
    <source>
        <dbReference type="ARBA" id="ARBA00022679"/>
    </source>
</evidence>
<keyword evidence="4" id="KW-0255">Endonuclease</keyword>
<dbReference type="PANTHER" id="PTHR33050:SF7">
    <property type="entry name" value="RIBONUCLEASE H"/>
    <property type="match status" value="1"/>
</dbReference>